<sequence length="491" mass="55481">MGKASRWFWNLLGFKKPDPGYPDPSFETPSRSYPKRRWRFVKSKRENGTAPQSHYPHTPPSLPNSTPPPAASYHRSSPSSNRRRWKQKLVWEDERDEDSDKHAIAMATATALVSEAAVTAANAAAAVVRLRSKSGRLTHSPIATHFSDGYSDVVAHHSSFDGHRRDSRDGLAVIKIQSIFRGYLVLSLLFFITARRALRALKGLVKLQAIVRGHIERKRMSIHLRRMHALVRAQARVRATRVIVTPESSSSQSNNTKSSHFQNTDPPTPEKQEHSISSCSSKLGHSHIFKVLHHYRFVCFSYWIKIFQRNGSMANNNNRPFSAMNEEEKILEMDRRRNKSYTRRNRPDMFYSSHLVLDNSGRSGPVYTFPFSPFSSHEETVNQFCTAENSPQVHSATSISKGSAFTASSVAPSDCTKSCCYADHPRFMACTESSRAKARSASAPKSRPQLYYEQSSSKRFGFVDVHTSFMNKAYPGSGRLDRLGTPTGYRY</sequence>
<evidence type="ECO:0000256" key="4">
    <source>
        <dbReference type="SAM" id="MobiDB-lite"/>
    </source>
</evidence>
<dbReference type="Proteomes" id="UP000266723">
    <property type="component" value="Unassembled WGS sequence"/>
</dbReference>
<dbReference type="PROSITE" id="PS50096">
    <property type="entry name" value="IQ"/>
    <property type="match status" value="1"/>
</dbReference>
<dbReference type="EMBL" id="QGKV02000299">
    <property type="protein sequence ID" value="KAF3597958.1"/>
    <property type="molecule type" value="Genomic_DNA"/>
</dbReference>
<dbReference type="PANTHER" id="PTHR32295">
    <property type="entry name" value="IQ-DOMAIN 5-RELATED"/>
    <property type="match status" value="1"/>
</dbReference>
<name>A0ABQ7ELA5_BRACR</name>
<keyword evidence="7" id="KW-1185">Reference proteome</keyword>
<dbReference type="InterPro" id="IPR000048">
    <property type="entry name" value="IQ_motif_EF-hand-BS"/>
</dbReference>
<evidence type="ECO:0000313" key="7">
    <source>
        <dbReference type="Proteomes" id="UP000266723"/>
    </source>
</evidence>
<comment type="subunit">
    <text evidence="3">Binds to multiple calmodulin (CaM) in the presence of Ca(2+) and CaM-like proteins.</text>
</comment>
<evidence type="ECO:0000256" key="1">
    <source>
        <dbReference type="ARBA" id="ARBA00022860"/>
    </source>
</evidence>
<keyword evidence="1" id="KW-0112">Calmodulin-binding</keyword>
<proteinExistence type="inferred from homology"/>
<dbReference type="Gene3D" id="1.20.5.190">
    <property type="match status" value="1"/>
</dbReference>
<evidence type="ECO:0000256" key="2">
    <source>
        <dbReference type="ARBA" id="ARBA00024341"/>
    </source>
</evidence>
<gene>
    <name evidence="6" type="ORF">DY000_02027111</name>
</gene>
<accession>A0ABQ7ELA5</accession>
<dbReference type="CDD" id="cd23767">
    <property type="entry name" value="IQCD"/>
    <property type="match status" value="1"/>
</dbReference>
<dbReference type="PANTHER" id="PTHR32295:SF11">
    <property type="entry name" value="PROTEIN IQ-DOMAIN 22"/>
    <property type="match status" value="1"/>
</dbReference>
<feature type="compositionally biased region" description="Pro residues" evidence="4">
    <location>
        <begin position="57"/>
        <end position="70"/>
    </location>
</feature>
<protein>
    <recommendedName>
        <fullName evidence="5">DUF4005 domain-containing protein</fullName>
    </recommendedName>
</protein>
<feature type="region of interest" description="Disordered" evidence="4">
    <location>
        <begin position="40"/>
        <end position="85"/>
    </location>
</feature>
<dbReference type="Pfam" id="PF13178">
    <property type="entry name" value="DUF4005"/>
    <property type="match status" value="1"/>
</dbReference>
<organism evidence="6 7">
    <name type="scientific">Brassica cretica</name>
    <name type="common">Mustard</name>
    <dbReference type="NCBI Taxonomy" id="69181"/>
    <lineage>
        <taxon>Eukaryota</taxon>
        <taxon>Viridiplantae</taxon>
        <taxon>Streptophyta</taxon>
        <taxon>Embryophyta</taxon>
        <taxon>Tracheophyta</taxon>
        <taxon>Spermatophyta</taxon>
        <taxon>Magnoliopsida</taxon>
        <taxon>eudicotyledons</taxon>
        <taxon>Gunneridae</taxon>
        <taxon>Pentapetalae</taxon>
        <taxon>rosids</taxon>
        <taxon>malvids</taxon>
        <taxon>Brassicales</taxon>
        <taxon>Brassicaceae</taxon>
        <taxon>Brassiceae</taxon>
        <taxon>Brassica</taxon>
    </lineage>
</organism>
<comment type="caution">
    <text evidence="6">The sequence shown here is derived from an EMBL/GenBank/DDBJ whole genome shotgun (WGS) entry which is preliminary data.</text>
</comment>
<comment type="similarity">
    <text evidence="2">Belongs to the IQD family.</text>
</comment>
<reference evidence="6 7" key="1">
    <citation type="journal article" date="2020" name="BMC Genomics">
        <title>Intraspecific diversification of the crop wild relative Brassica cretica Lam. using demographic model selection.</title>
        <authorList>
            <person name="Kioukis A."/>
            <person name="Michalopoulou V.A."/>
            <person name="Briers L."/>
            <person name="Pirintsos S."/>
            <person name="Studholme D.J."/>
            <person name="Pavlidis P."/>
            <person name="Sarris P.F."/>
        </authorList>
    </citation>
    <scope>NUCLEOTIDE SEQUENCE [LARGE SCALE GENOMIC DNA]</scope>
    <source>
        <strain evidence="7">cv. PFS-1207/04</strain>
    </source>
</reference>
<evidence type="ECO:0000256" key="3">
    <source>
        <dbReference type="ARBA" id="ARBA00024378"/>
    </source>
</evidence>
<feature type="compositionally biased region" description="Low complexity" evidence="4">
    <location>
        <begin position="243"/>
        <end position="259"/>
    </location>
</feature>
<feature type="region of interest" description="Disordered" evidence="4">
    <location>
        <begin position="243"/>
        <end position="277"/>
    </location>
</feature>
<dbReference type="Pfam" id="PF00612">
    <property type="entry name" value="IQ"/>
    <property type="match status" value="2"/>
</dbReference>
<feature type="domain" description="DUF4005" evidence="5">
    <location>
        <begin position="388"/>
        <end position="469"/>
    </location>
</feature>
<dbReference type="InterPro" id="IPR025064">
    <property type="entry name" value="DUF4005"/>
</dbReference>
<evidence type="ECO:0000259" key="5">
    <source>
        <dbReference type="Pfam" id="PF13178"/>
    </source>
</evidence>
<feature type="region of interest" description="Disordered" evidence="4">
    <location>
        <begin position="15"/>
        <end position="34"/>
    </location>
</feature>
<evidence type="ECO:0000313" key="6">
    <source>
        <dbReference type="EMBL" id="KAF3597958.1"/>
    </source>
</evidence>